<keyword evidence="1" id="KW-0012">Acyltransferase</keyword>
<dbReference type="Proteomes" id="UP001145114">
    <property type="component" value="Unassembled WGS sequence"/>
</dbReference>
<keyword evidence="2" id="KW-1185">Reference proteome</keyword>
<sequence length="258" mass="29231">MNQQVELTRRFVKGYLHYKDRPDVAELRNRVMEYNQALKYYGIRDHQVATMLMGRLQALMLFLWRLLWLTVTGIAALPGTILNIPVFILTSIISKRKAREALAASTVKVRARDVIATWKILIAMGLIPSLYIFYSALWTYIVRRKTYWVPEALRPMADWPRSLTLVISLTAVSLISSWALAFGEQAIDILKSLRPLCLTLVLGQDHSKKLIEFRDELASDITELVNALGPKIYDEFNSNGPAHHQDSRDAAATGSSTA</sequence>
<name>A0ACC1H7K0_9FUNG</name>
<comment type="caution">
    <text evidence="1">The sequence shown here is derived from an EMBL/GenBank/DDBJ whole genome shotgun (WGS) entry which is preliminary data.</text>
</comment>
<accession>A0ACC1H7K0</accession>
<gene>
    <name evidence="1" type="primary">SCT1_2</name>
    <name evidence="1" type="ORF">EV182_007839</name>
</gene>
<feature type="non-terminal residue" evidence="1">
    <location>
        <position position="258"/>
    </location>
</feature>
<evidence type="ECO:0000313" key="1">
    <source>
        <dbReference type="EMBL" id="KAJ1671072.1"/>
    </source>
</evidence>
<evidence type="ECO:0000313" key="2">
    <source>
        <dbReference type="Proteomes" id="UP001145114"/>
    </source>
</evidence>
<dbReference type="EMBL" id="JAMZIH010008934">
    <property type="protein sequence ID" value="KAJ1671072.1"/>
    <property type="molecule type" value="Genomic_DNA"/>
</dbReference>
<protein>
    <submittedName>
        <fullName evidence="1">Glycerol-3-phosphate/dihydroxyacetone phosphate acyltransferase</fullName>
    </submittedName>
</protein>
<keyword evidence="1" id="KW-0808">Transferase</keyword>
<organism evidence="1 2">
    <name type="scientific">Spiromyces aspiralis</name>
    <dbReference type="NCBI Taxonomy" id="68401"/>
    <lineage>
        <taxon>Eukaryota</taxon>
        <taxon>Fungi</taxon>
        <taxon>Fungi incertae sedis</taxon>
        <taxon>Zoopagomycota</taxon>
        <taxon>Kickxellomycotina</taxon>
        <taxon>Kickxellomycetes</taxon>
        <taxon>Kickxellales</taxon>
        <taxon>Kickxellaceae</taxon>
        <taxon>Spiromyces</taxon>
    </lineage>
</organism>
<proteinExistence type="predicted"/>
<reference evidence="1" key="1">
    <citation type="submission" date="2022-06" db="EMBL/GenBank/DDBJ databases">
        <title>Phylogenomic reconstructions and comparative analyses of Kickxellomycotina fungi.</title>
        <authorList>
            <person name="Reynolds N.K."/>
            <person name="Stajich J.E."/>
            <person name="Barry K."/>
            <person name="Grigoriev I.V."/>
            <person name="Crous P."/>
            <person name="Smith M.E."/>
        </authorList>
    </citation>
    <scope>NUCLEOTIDE SEQUENCE</scope>
    <source>
        <strain evidence="1">RSA 2271</strain>
    </source>
</reference>